<evidence type="ECO:0000256" key="3">
    <source>
        <dbReference type="ARBA" id="ARBA00022692"/>
    </source>
</evidence>
<evidence type="ECO:0000256" key="4">
    <source>
        <dbReference type="ARBA" id="ARBA00022989"/>
    </source>
</evidence>
<evidence type="ECO:0000313" key="7">
    <source>
        <dbReference type="EMBL" id="MDQ0199229.1"/>
    </source>
</evidence>
<evidence type="ECO:0000256" key="6">
    <source>
        <dbReference type="SAM" id="Phobius"/>
    </source>
</evidence>
<feature type="transmembrane region" description="Helical" evidence="6">
    <location>
        <begin position="99"/>
        <end position="122"/>
    </location>
</feature>
<proteinExistence type="inferred from homology"/>
<evidence type="ECO:0000256" key="2">
    <source>
        <dbReference type="ARBA" id="ARBA00007511"/>
    </source>
</evidence>
<accession>A0ABT9XWB7</accession>
<comment type="subcellular location">
    <subcellularLocation>
        <location evidence="1">Membrane</location>
        <topology evidence="1">Multi-pass membrane protein</topology>
    </subcellularLocation>
</comment>
<dbReference type="NCBIfam" id="TIGR03717">
    <property type="entry name" value="R_switched_YjbE"/>
    <property type="match status" value="1"/>
</dbReference>
<feature type="transmembrane region" description="Helical" evidence="6">
    <location>
        <begin position="191"/>
        <end position="210"/>
    </location>
</feature>
<feature type="transmembrane region" description="Helical" evidence="6">
    <location>
        <begin position="65"/>
        <end position="83"/>
    </location>
</feature>
<feature type="transmembrane region" description="Helical" evidence="6">
    <location>
        <begin position="39"/>
        <end position="59"/>
    </location>
</feature>
<feature type="transmembrane region" description="Helical" evidence="6">
    <location>
        <begin position="128"/>
        <end position="146"/>
    </location>
</feature>
<feature type="transmembrane region" description="Helical" evidence="6">
    <location>
        <begin position="158"/>
        <end position="176"/>
    </location>
</feature>
<dbReference type="InterPro" id="IPR005496">
    <property type="entry name" value="Integral_membrane_TerC"/>
</dbReference>
<keyword evidence="5 6" id="KW-0472">Membrane</keyword>
<dbReference type="PANTHER" id="PTHR30238">
    <property type="entry name" value="MEMBRANE BOUND PREDICTED REDOX MODULATOR"/>
    <property type="match status" value="1"/>
</dbReference>
<keyword evidence="4 6" id="KW-1133">Transmembrane helix</keyword>
<feature type="transmembrane region" description="Helical" evidence="6">
    <location>
        <begin position="6"/>
        <end position="27"/>
    </location>
</feature>
<gene>
    <name evidence="7" type="ORF">J2S10_002387</name>
</gene>
<evidence type="ECO:0000313" key="8">
    <source>
        <dbReference type="Proteomes" id="UP001224122"/>
    </source>
</evidence>
<name>A0ABT9XWB7_9BACI</name>
<comment type="caution">
    <text evidence="7">The sequence shown here is derived from an EMBL/GenBank/DDBJ whole genome shotgun (WGS) entry which is preliminary data.</text>
</comment>
<keyword evidence="3 6" id="KW-0812">Transmembrane</keyword>
<keyword evidence="8" id="KW-1185">Reference proteome</keyword>
<dbReference type="PANTHER" id="PTHR30238:SF4">
    <property type="entry name" value="SLL1022 PROTEIN"/>
    <property type="match status" value="1"/>
</dbReference>
<sequence>MSWLQVLSLIGIDILLSGDNAIVIALAASHVPKHLQGKAIMGGMLGAIILRIVAATFVIKFLEYPFVQAVGGVILLRIAYYLIVQRDEEQLDIKASDRIWLAIRIIAISDLAMSIDNVIALASVARGIFPIVMGIIISIPIIILGSRLLMMLMDKFPIIIYAGSAFLTFAAGKMIIEDKGLTFLTNDIPESYQLVIPIAMAIILITAAFVKNNIKEINITL</sequence>
<comment type="similarity">
    <text evidence="2">Belongs to the TerC family.</text>
</comment>
<organism evidence="7 8">
    <name type="scientific">Neobacillus ginsengisoli</name>
    <dbReference type="NCBI Taxonomy" id="904295"/>
    <lineage>
        <taxon>Bacteria</taxon>
        <taxon>Bacillati</taxon>
        <taxon>Bacillota</taxon>
        <taxon>Bacilli</taxon>
        <taxon>Bacillales</taxon>
        <taxon>Bacillaceae</taxon>
        <taxon>Neobacillus</taxon>
    </lineage>
</organism>
<evidence type="ECO:0000256" key="1">
    <source>
        <dbReference type="ARBA" id="ARBA00004141"/>
    </source>
</evidence>
<dbReference type="Pfam" id="PF03741">
    <property type="entry name" value="TerC"/>
    <property type="match status" value="1"/>
</dbReference>
<dbReference type="RefSeq" id="WP_307407912.1">
    <property type="nucleotide sequence ID" value="NZ_JAUSTW010000003.1"/>
</dbReference>
<protein>
    <submittedName>
        <fullName evidence="7">YjbE family integral membrane protein</fullName>
    </submittedName>
</protein>
<reference evidence="7 8" key="1">
    <citation type="submission" date="2023-07" db="EMBL/GenBank/DDBJ databases">
        <title>Genomic Encyclopedia of Type Strains, Phase IV (KMG-IV): sequencing the most valuable type-strain genomes for metagenomic binning, comparative biology and taxonomic classification.</title>
        <authorList>
            <person name="Goeker M."/>
        </authorList>
    </citation>
    <scope>NUCLEOTIDE SEQUENCE [LARGE SCALE GENOMIC DNA]</scope>
    <source>
        <strain evidence="7 8">DSM 27594</strain>
    </source>
</reference>
<evidence type="ECO:0000256" key="5">
    <source>
        <dbReference type="ARBA" id="ARBA00023136"/>
    </source>
</evidence>
<dbReference type="Proteomes" id="UP001224122">
    <property type="component" value="Unassembled WGS sequence"/>
</dbReference>
<dbReference type="EMBL" id="JAUSTW010000003">
    <property type="protein sequence ID" value="MDQ0199229.1"/>
    <property type="molecule type" value="Genomic_DNA"/>
</dbReference>
<dbReference type="InterPro" id="IPR022301">
    <property type="entry name" value="Integral_membrane_YjbE"/>
</dbReference>